<accession>A0A2N3XR55</accession>
<dbReference type="PANTHER" id="PTHR30055">
    <property type="entry name" value="HTH-TYPE TRANSCRIPTIONAL REGULATOR RUTR"/>
    <property type="match status" value="1"/>
</dbReference>
<organism evidence="6 7">
    <name type="scientific">Saccharopolyspora spinosa</name>
    <dbReference type="NCBI Taxonomy" id="60894"/>
    <lineage>
        <taxon>Bacteria</taxon>
        <taxon>Bacillati</taxon>
        <taxon>Actinomycetota</taxon>
        <taxon>Actinomycetes</taxon>
        <taxon>Pseudonocardiales</taxon>
        <taxon>Pseudonocardiaceae</taxon>
        <taxon>Saccharopolyspora</taxon>
    </lineage>
</organism>
<dbReference type="InterPro" id="IPR041479">
    <property type="entry name" value="TetR_CgmR_C"/>
</dbReference>
<sequence length="187" mass="20608">MPPMSATNTRDRILDALQRILVRQGTAAVTLESVAAEAGVSKGGLLYHFRSKQTMLQGLVQRLGESAEAEFEQADRAGVDVVRYFLETSQPASDEEMALYWSVIAALRSTEELSEADTEVLARVFAHWSKLLTDYIGDPVLAETIRLVGDGLYLSALSGLPSPEPKLLQQVFDRLLEQAAETRRTRA</sequence>
<reference evidence="6" key="1">
    <citation type="submission" date="2017-12" db="EMBL/GenBank/DDBJ databases">
        <title>Sequencing the genomes of 1000 Actinobacteria strains.</title>
        <authorList>
            <person name="Klenk H.-P."/>
        </authorList>
    </citation>
    <scope>NUCLEOTIDE SEQUENCE [LARGE SCALE GENOMIC DNA]</scope>
    <source>
        <strain evidence="6">DSM 44228</strain>
    </source>
</reference>
<comment type="caution">
    <text evidence="6">The sequence shown here is derived from an EMBL/GenBank/DDBJ whole genome shotgun (WGS) entry which is preliminary data.</text>
</comment>
<gene>
    <name evidence="6" type="ORF">A8926_0667</name>
</gene>
<evidence type="ECO:0000256" key="3">
    <source>
        <dbReference type="ARBA" id="ARBA00023163"/>
    </source>
</evidence>
<keyword evidence="3" id="KW-0804">Transcription</keyword>
<dbReference type="Pfam" id="PF00440">
    <property type="entry name" value="TetR_N"/>
    <property type="match status" value="1"/>
</dbReference>
<dbReference type="InterPro" id="IPR050109">
    <property type="entry name" value="HTH-type_TetR-like_transc_reg"/>
</dbReference>
<evidence type="ECO:0000313" key="7">
    <source>
        <dbReference type="Proteomes" id="UP000233786"/>
    </source>
</evidence>
<evidence type="ECO:0000259" key="5">
    <source>
        <dbReference type="PROSITE" id="PS50977"/>
    </source>
</evidence>
<dbReference type="GO" id="GO:0000976">
    <property type="term" value="F:transcription cis-regulatory region binding"/>
    <property type="evidence" value="ECO:0007669"/>
    <property type="project" value="TreeGrafter"/>
</dbReference>
<dbReference type="PRINTS" id="PR00455">
    <property type="entry name" value="HTHTETR"/>
</dbReference>
<dbReference type="Proteomes" id="UP000233786">
    <property type="component" value="Unassembled WGS sequence"/>
</dbReference>
<keyword evidence="2 4" id="KW-0238">DNA-binding</keyword>
<protein>
    <submittedName>
        <fullName evidence="6">TetR family transcriptional regulator</fullName>
    </submittedName>
</protein>
<dbReference type="SUPFAM" id="SSF46689">
    <property type="entry name" value="Homeodomain-like"/>
    <property type="match status" value="1"/>
</dbReference>
<feature type="domain" description="HTH tetR-type" evidence="5">
    <location>
        <begin position="7"/>
        <end position="67"/>
    </location>
</feature>
<dbReference type="InterPro" id="IPR001647">
    <property type="entry name" value="HTH_TetR"/>
</dbReference>
<dbReference type="GO" id="GO:0003700">
    <property type="term" value="F:DNA-binding transcription factor activity"/>
    <property type="evidence" value="ECO:0007669"/>
    <property type="project" value="TreeGrafter"/>
</dbReference>
<keyword evidence="1" id="KW-0805">Transcription regulation</keyword>
<dbReference type="Gene3D" id="1.10.357.10">
    <property type="entry name" value="Tetracycline Repressor, domain 2"/>
    <property type="match status" value="1"/>
</dbReference>
<dbReference type="AlphaFoldDB" id="A0A2N3XR55"/>
<feature type="DNA-binding region" description="H-T-H motif" evidence="4">
    <location>
        <begin position="30"/>
        <end position="49"/>
    </location>
</feature>
<evidence type="ECO:0000313" key="6">
    <source>
        <dbReference type="EMBL" id="PKW13158.1"/>
    </source>
</evidence>
<evidence type="ECO:0000256" key="1">
    <source>
        <dbReference type="ARBA" id="ARBA00023015"/>
    </source>
</evidence>
<name>A0A2N3XR55_SACSN</name>
<proteinExistence type="predicted"/>
<dbReference type="PROSITE" id="PS50977">
    <property type="entry name" value="HTH_TETR_2"/>
    <property type="match status" value="1"/>
</dbReference>
<dbReference type="PANTHER" id="PTHR30055:SF234">
    <property type="entry name" value="HTH-TYPE TRANSCRIPTIONAL REGULATOR BETI"/>
    <property type="match status" value="1"/>
</dbReference>
<evidence type="ECO:0000256" key="2">
    <source>
        <dbReference type="ARBA" id="ARBA00023125"/>
    </source>
</evidence>
<dbReference type="InterPro" id="IPR009057">
    <property type="entry name" value="Homeodomain-like_sf"/>
</dbReference>
<dbReference type="Pfam" id="PF17937">
    <property type="entry name" value="TetR_C_28"/>
    <property type="match status" value="1"/>
</dbReference>
<dbReference type="EMBL" id="PJNB01000001">
    <property type="protein sequence ID" value="PKW13158.1"/>
    <property type="molecule type" value="Genomic_DNA"/>
</dbReference>
<evidence type="ECO:0000256" key="4">
    <source>
        <dbReference type="PROSITE-ProRule" id="PRU00335"/>
    </source>
</evidence>
<keyword evidence="7" id="KW-1185">Reference proteome</keyword>